<evidence type="ECO:0000313" key="2">
    <source>
        <dbReference type="EMBL" id="GFR45852.1"/>
    </source>
</evidence>
<proteinExistence type="predicted"/>
<dbReference type="Proteomes" id="UP001054857">
    <property type="component" value="Unassembled WGS sequence"/>
</dbReference>
<feature type="non-terminal residue" evidence="2">
    <location>
        <position position="1"/>
    </location>
</feature>
<feature type="region of interest" description="Disordered" evidence="1">
    <location>
        <begin position="84"/>
        <end position="254"/>
    </location>
</feature>
<evidence type="ECO:0000256" key="1">
    <source>
        <dbReference type="SAM" id="MobiDB-lite"/>
    </source>
</evidence>
<keyword evidence="3" id="KW-1185">Reference proteome</keyword>
<organism evidence="2 3">
    <name type="scientific">Astrephomene gubernaculifera</name>
    <dbReference type="NCBI Taxonomy" id="47775"/>
    <lineage>
        <taxon>Eukaryota</taxon>
        <taxon>Viridiplantae</taxon>
        <taxon>Chlorophyta</taxon>
        <taxon>core chlorophytes</taxon>
        <taxon>Chlorophyceae</taxon>
        <taxon>CS clade</taxon>
        <taxon>Chlamydomonadales</taxon>
        <taxon>Astrephomenaceae</taxon>
        <taxon>Astrephomene</taxon>
    </lineage>
</organism>
<feature type="region of interest" description="Disordered" evidence="1">
    <location>
        <begin position="563"/>
        <end position="613"/>
    </location>
</feature>
<feature type="region of interest" description="Disordered" evidence="1">
    <location>
        <begin position="494"/>
        <end position="526"/>
    </location>
</feature>
<comment type="caution">
    <text evidence="2">The sequence shown here is derived from an EMBL/GenBank/DDBJ whole genome shotgun (WGS) entry which is preliminary data.</text>
</comment>
<sequence length="613" mass="64350">PGRSRQQLAGEASEAPGTPASVASGRVGGIFFTDLRRSFGPDGPGVDESQELGAGFEEAGMVAGGGEGAEGAARMSRLGLMSVVSSRLNPMQSPTSSDHGDDEDDAAFAEYAGEGDAGDRAEALQGPAPNNDSGDGASGTDVQGAGEGPPELAGSMQQVNDPEPPQPAAAEEEEDTEESRRSLLLVIRDLYVTQEQPGQQQEQQEEDQQQQEEQQAGATSMEGEGERSSRPATAVKEEEEEVGEEEGSGVAGADDAAVLAASRAAVAALAARAEGQQSQRRSELGEYMTALTELKDESGGRLVELPADWGVMLERLFRQRRAEYATLEGWLGPRRFEDLPINQLPCEHPDPRVAEGLERIRELDSLLNDRLIAALISHRETFPDQWVEQERRRLERHSRGVEEALKRERHKRLRAARLARAVTSLDGPASSLVAYPSEALTHGSQRSLAIQPSTYSRLFVLKPEEEALVEAVMRRNDDEGAAINPFDLDSAAPYGNGNGGGSSTAAAAATAPDGGSGASASPDDIDLDLDSLLPSAATSCCPTPSARTTGLSLIGTPSMLQRRLQDHSSADGGGGAGGADDGAAATSASRPHSAASVSLGGPGRRAAPRPRVR</sequence>
<feature type="compositionally biased region" description="Low complexity" evidence="1">
    <location>
        <begin position="503"/>
        <end position="522"/>
    </location>
</feature>
<feature type="compositionally biased region" description="Polar residues" evidence="1">
    <location>
        <begin position="84"/>
        <end position="97"/>
    </location>
</feature>
<name>A0AAD3DSK9_9CHLO</name>
<feature type="compositionally biased region" description="Acidic residues" evidence="1">
    <location>
        <begin position="237"/>
        <end position="247"/>
    </location>
</feature>
<protein>
    <recommendedName>
        <fullName evidence="4">Fibrous sheath-interacting protein 1</fullName>
    </recommendedName>
</protein>
<evidence type="ECO:0008006" key="4">
    <source>
        <dbReference type="Google" id="ProtNLM"/>
    </source>
</evidence>
<feature type="compositionally biased region" description="Gly residues" evidence="1">
    <location>
        <begin position="571"/>
        <end position="580"/>
    </location>
</feature>
<evidence type="ECO:0000313" key="3">
    <source>
        <dbReference type="Proteomes" id="UP001054857"/>
    </source>
</evidence>
<gene>
    <name evidence="2" type="ORF">Agub_g7185</name>
</gene>
<dbReference type="AlphaFoldDB" id="A0AAD3DSK9"/>
<feature type="region of interest" description="Disordered" evidence="1">
    <location>
        <begin position="1"/>
        <end position="25"/>
    </location>
</feature>
<dbReference type="EMBL" id="BMAR01000011">
    <property type="protein sequence ID" value="GFR45852.1"/>
    <property type="molecule type" value="Genomic_DNA"/>
</dbReference>
<reference evidence="2 3" key="1">
    <citation type="journal article" date="2021" name="Sci. Rep.">
        <title>Genome sequencing of the multicellular alga Astrephomene provides insights into convergent evolution of germ-soma differentiation.</title>
        <authorList>
            <person name="Yamashita S."/>
            <person name="Yamamoto K."/>
            <person name="Matsuzaki R."/>
            <person name="Suzuki S."/>
            <person name="Yamaguchi H."/>
            <person name="Hirooka S."/>
            <person name="Minakuchi Y."/>
            <person name="Miyagishima S."/>
            <person name="Kawachi M."/>
            <person name="Toyoda A."/>
            <person name="Nozaki H."/>
        </authorList>
    </citation>
    <scope>NUCLEOTIDE SEQUENCE [LARGE SCALE GENOMIC DNA]</scope>
    <source>
        <strain evidence="2 3">NIES-4017</strain>
    </source>
</reference>
<accession>A0AAD3DSK9</accession>